<evidence type="ECO:0000313" key="2">
    <source>
        <dbReference type="Proteomes" id="UP001646157"/>
    </source>
</evidence>
<gene>
    <name evidence="1" type="ORF">JOC86_000381</name>
</gene>
<proteinExistence type="predicted"/>
<organism evidence="1 2">
    <name type="scientific">Rossellomorea pakistanensis</name>
    <dbReference type="NCBI Taxonomy" id="992288"/>
    <lineage>
        <taxon>Bacteria</taxon>
        <taxon>Bacillati</taxon>
        <taxon>Bacillota</taxon>
        <taxon>Bacilli</taxon>
        <taxon>Bacillales</taxon>
        <taxon>Bacillaceae</taxon>
        <taxon>Rossellomorea</taxon>
    </lineage>
</organism>
<comment type="caution">
    <text evidence="1">The sequence shown here is derived from an EMBL/GenBank/DDBJ whole genome shotgun (WGS) entry which is preliminary data.</text>
</comment>
<dbReference type="EMBL" id="JAFBDZ010000001">
    <property type="protein sequence ID" value="MBM7583844.1"/>
    <property type="molecule type" value="Genomic_DNA"/>
</dbReference>
<sequence length="239" mass="26440">MRDVQIIPNMKGEYLLIASDNSGGIGMKELDEIKVPYDQLAYYSFRVAFMECVAAGGDPFTVVISNFCGEEVWGQLVDGIQIGLEEVEMNNIEITGSSESNMKMIQSALGVMVIGRSKKVNNQPLTYSKDLEIALIGTPLVGNEVIDQPNEIAPLSMVKYFCTQTGFVVMPVGSKGILHELKLLFPDEPLNNQNLECDIDLKKSSGPSTCFIIVYSNKEIEKVKNFTGSLYNSIKYNKE</sequence>
<evidence type="ECO:0000313" key="1">
    <source>
        <dbReference type="EMBL" id="MBM7583844.1"/>
    </source>
</evidence>
<accession>A0ABS2N7P5</accession>
<dbReference type="RefSeq" id="WP_205168071.1">
    <property type="nucleotide sequence ID" value="NZ_JAFBDZ010000001.1"/>
</dbReference>
<protein>
    <recommendedName>
        <fullName evidence="3">ATP-binding protein</fullName>
    </recommendedName>
</protein>
<keyword evidence="2" id="KW-1185">Reference proteome</keyword>
<dbReference type="Proteomes" id="UP001646157">
    <property type="component" value="Unassembled WGS sequence"/>
</dbReference>
<reference evidence="1 2" key="1">
    <citation type="submission" date="2021-01" db="EMBL/GenBank/DDBJ databases">
        <title>Genomic Encyclopedia of Type Strains, Phase IV (KMG-IV): sequencing the most valuable type-strain genomes for metagenomic binning, comparative biology and taxonomic classification.</title>
        <authorList>
            <person name="Goeker M."/>
        </authorList>
    </citation>
    <scope>NUCLEOTIDE SEQUENCE [LARGE SCALE GENOMIC DNA]</scope>
    <source>
        <strain evidence="1 2">DSM 24834</strain>
    </source>
</reference>
<name>A0ABS2N7P5_9BACI</name>
<evidence type="ECO:0008006" key="3">
    <source>
        <dbReference type="Google" id="ProtNLM"/>
    </source>
</evidence>